<name>A0A4U0SQY6_9ACTN</name>
<evidence type="ECO:0000256" key="1">
    <source>
        <dbReference type="SAM" id="SignalP"/>
    </source>
</evidence>
<evidence type="ECO:0000313" key="3">
    <source>
        <dbReference type="Proteomes" id="UP000305778"/>
    </source>
</evidence>
<sequence length="93" mass="9771">MHHSIARRIATAATAALALTGTAVATAVPAGAASHNVIVQPDQGITPIYNLINSATSSLDLTVYELVERPHRETLAAGRRKCGRLSPCSRSPR</sequence>
<dbReference type="EMBL" id="SUMC01000007">
    <property type="protein sequence ID" value="TKA11663.1"/>
    <property type="molecule type" value="Genomic_DNA"/>
</dbReference>
<dbReference type="RefSeq" id="WP_136723126.1">
    <property type="nucleotide sequence ID" value="NZ_SUMC01000007.1"/>
</dbReference>
<reference evidence="2 3" key="1">
    <citation type="submission" date="2019-04" db="EMBL/GenBank/DDBJ databases">
        <title>Streptomyces oryziradicis sp. nov., a novel actinomycete isolated from rhizosphere soil of rice (Oryza sativa L.).</title>
        <authorList>
            <person name="Li C."/>
        </authorList>
    </citation>
    <scope>NUCLEOTIDE SEQUENCE [LARGE SCALE GENOMIC DNA]</scope>
    <source>
        <strain evidence="2 3">NEAU-C40</strain>
    </source>
</reference>
<feature type="signal peptide" evidence="1">
    <location>
        <begin position="1"/>
        <end position="25"/>
    </location>
</feature>
<keyword evidence="1" id="KW-0732">Signal</keyword>
<dbReference type="OrthoDB" id="9762009at2"/>
<feature type="chain" id="PRO_5039497098" evidence="1">
    <location>
        <begin position="26"/>
        <end position="93"/>
    </location>
</feature>
<dbReference type="Proteomes" id="UP000305778">
    <property type="component" value="Unassembled WGS sequence"/>
</dbReference>
<accession>A0A4U0SQY6</accession>
<evidence type="ECO:0000313" key="2">
    <source>
        <dbReference type="EMBL" id="TKA11663.1"/>
    </source>
</evidence>
<comment type="caution">
    <text evidence="2">The sequence shown here is derived from an EMBL/GenBank/DDBJ whole genome shotgun (WGS) entry which is preliminary data.</text>
</comment>
<gene>
    <name evidence="2" type="ORF">FCI23_09980</name>
</gene>
<proteinExistence type="predicted"/>
<keyword evidence="3" id="KW-1185">Reference proteome</keyword>
<dbReference type="AlphaFoldDB" id="A0A4U0SQY6"/>
<organism evidence="2 3">
    <name type="scientific">Actinacidiphila oryziradicis</name>
    <dbReference type="NCBI Taxonomy" id="2571141"/>
    <lineage>
        <taxon>Bacteria</taxon>
        <taxon>Bacillati</taxon>
        <taxon>Actinomycetota</taxon>
        <taxon>Actinomycetes</taxon>
        <taxon>Kitasatosporales</taxon>
        <taxon>Streptomycetaceae</taxon>
        <taxon>Actinacidiphila</taxon>
    </lineage>
</organism>
<protein>
    <submittedName>
        <fullName evidence="2">Uncharacterized protein</fullName>
    </submittedName>
</protein>